<dbReference type="EMBL" id="CAJNOC010006692">
    <property type="protein sequence ID" value="CAF1083540.1"/>
    <property type="molecule type" value="Genomic_DNA"/>
</dbReference>
<evidence type="ECO:0000256" key="1">
    <source>
        <dbReference type="SAM" id="MobiDB-lite"/>
    </source>
</evidence>
<dbReference type="Proteomes" id="UP000663879">
    <property type="component" value="Unassembled WGS sequence"/>
</dbReference>
<reference evidence="2" key="1">
    <citation type="submission" date="2021-02" db="EMBL/GenBank/DDBJ databases">
        <authorList>
            <person name="Nowell W R."/>
        </authorList>
    </citation>
    <scope>NUCLEOTIDE SEQUENCE</scope>
    <source>
        <strain evidence="2">Ploen Becks lab</strain>
    </source>
</reference>
<feature type="region of interest" description="Disordered" evidence="1">
    <location>
        <begin position="39"/>
        <end position="65"/>
    </location>
</feature>
<organism evidence="2 3">
    <name type="scientific">Brachionus calyciflorus</name>
    <dbReference type="NCBI Taxonomy" id="104777"/>
    <lineage>
        <taxon>Eukaryota</taxon>
        <taxon>Metazoa</taxon>
        <taxon>Spiralia</taxon>
        <taxon>Gnathifera</taxon>
        <taxon>Rotifera</taxon>
        <taxon>Eurotatoria</taxon>
        <taxon>Monogononta</taxon>
        <taxon>Pseudotrocha</taxon>
        <taxon>Ploima</taxon>
        <taxon>Brachionidae</taxon>
        <taxon>Brachionus</taxon>
    </lineage>
</organism>
<proteinExistence type="predicted"/>
<dbReference type="InterPro" id="IPR010916">
    <property type="entry name" value="TonB_box_CS"/>
</dbReference>
<name>A0A814MW06_9BILA</name>
<comment type="caution">
    <text evidence="2">The sequence shown here is derived from an EMBL/GenBank/DDBJ whole genome shotgun (WGS) entry which is preliminary data.</text>
</comment>
<dbReference type="AlphaFoldDB" id="A0A814MW06"/>
<evidence type="ECO:0000313" key="3">
    <source>
        <dbReference type="Proteomes" id="UP000663879"/>
    </source>
</evidence>
<protein>
    <submittedName>
        <fullName evidence="2">Uncharacterized protein</fullName>
    </submittedName>
</protein>
<gene>
    <name evidence="2" type="ORF">OXX778_LOCUS20310</name>
</gene>
<keyword evidence="3" id="KW-1185">Reference proteome</keyword>
<evidence type="ECO:0000313" key="2">
    <source>
        <dbReference type="EMBL" id="CAF1083540.1"/>
    </source>
</evidence>
<sequence length="90" mass="9937">MVNDRIESKETKQTNRSILIHIAKNLKDRVPINACSSYTVSSGGKRHEKEGKNWPAGIANSGDAEQDIDTIEVDGKNGKDQLDDLQDLTN</sequence>
<dbReference type="PROSITE" id="PS00430">
    <property type="entry name" value="TONB_DEPENDENT_REC_1"/>
    <property type="match status" value="1"/>
</dbReference>
<accession>A0A814MW06</accession>